<dbReference type="InterPro" id="IPR025412">
    <property type="entry name" value="DUF4304"/>
</dbReference>
<dbReference type="RefSeq" id="WP_071311425.1">
    <property type="nucleotide sequence ID" value="NZ_MLQQ01000001.1"/>
</dbReference>
<dbReference type="EMBL" id="MLQQ01000001">
    <property type="protein sequence ID" value="OIJ15500.1"/>
    <property type="molecule type" value="Genomic_DNA"/>
</dbReference>
<organism evidence="1 2">
    <name type="scientific">Anaerobacillus arseniciselenatis</name>
    <dbReference type="NCBI Taxonomy" id="85682"/>
    <lineage>
        <taxon>Bacteria</taxon>
        <taxon>Bacillati</taxon>
        <taxon>Bacillota</taxon>
        <taxon>Bacilli</taxon>
        <taxon>Bacillales</taxon>
        <taxon>Bacillaceae</taxon>
        <taxon>Anaerobacillus</taxon>
    </lineage>
</organism>
<dbReference type="Proteomes" id="UP000180098">
    <property type="component" value="Unassembled WGS sequence"/>
</dbReference>
<dbReference type="OrthoDB" id="2865544at2"/>
<keyword evidence="2" id="KW-1185">Reference proteome</keyword>
<dbReference type="Pfam" id="PF14137">
    <property type="entry name" value="DUF4304"/>
    <property type="match status" value="1"/>
</dbReference>
<evidence type="ECO:0000313" key="1">
    <source>
        <dbReference type="EMBL" id="OIJ15500.1"/>
    </source>
</evidence>
<evidence type="ECO:0000313" key="2">
    <source>
        <dbReference type="Proteomes" id="UP000180098"/>
    </source>
</evidence>
<name>A0A1S2LTI2_9BACI</name>
<proteinExistence type="predicted"/>
<evidence type="ECO:0008006" key="3">
    <source>
        <dbReference type="Google" id="ProtNLM"/>
    </source>
</evidence>
<gene>
    <name evidence="1" type="ORF">BKP35_00450</name>
</gene>
<comment type="caution">
    <text evidence="1">The sequence shown here is derived from an EMBL/GenBank/DDBJ whole genome shotgun (WGS) entry which is preliminary data.</text>
</comment>
<dbReference type="AlphaFoldDB" id="A0A1S2LTI2"/>
<accession>A0A1S2LTI2</accession>
<protein>
    <recommendedName>
        <fullName evidence="3">DUF4304 domain-containing protein</fullName>
    </recommendedName>
</protein>
<sequence>MANLQKELDQIIKDAITPLIKTKGFKKQGRNFFKDLGKIGWCFNIQSSLYSHQENVNFTFNVGIFVPSAYEIYYNEPIPKFPKEYHCIVRKRISELKDVSKEAWYSYNENVISDKLFKQLKADMEGYILPFFNIDTIDELINFMLDGERWGPQGKAMLIIILKQNGFEQKAQTLFDEQFQYSNEQYKEYLKGLANRIGLAY</sequence>
<reference evidence="1 2" key="1">
    <citation type="submission" date="2016-10" db="EMBL/GenBank/DDBJ databases">
        <title>Draft genome sequences of four alkaliphilic bacteria belonging to the Anaerobacillus genus.</title>
        <authorList>
            <person name="Bassil N.M."/>
            <person name="Lloyd J.R."/>
        </authorList>
    </citation>
    <scope>NUCLEOTIDE SEQUENCE [LARGE SCALE GENOMIC DNA]</scope>
    <source>
        <strain evidence="1 2">DSM 15340</strain>
    </source>
</reference>